<gene>
    <name evidence="2" type="ORF">M5K25_013644</name>
</gene>
<proteinExistence type="predicted"/>
<evidence type="ECO:0000313" key="2">
    <source>
        <dbReference type="EMBL" id="KAL0916155.1"/>
    </source>
</evidence>
<name>A0ABD0UU96_DENTH</name>
<comment type="caution">
    <text evidence="2">The sequence shown here is derived from an EMBL/GenBank/DDBJ whole genome shotgun (WGS) entry which is preliminary data.</text>
</comment>
<sequence>MVKLEVDSPVQLRPSRAVDDSEEPQLRKMKLNAAAGVEKTLRRRKRQERSGSSDKLVMLALQR</sequence>
<feature type="region of interest" description="Disordered" evidence="1">
    <location>
        <begin position="39"/>
        <end position="63"/>
    </location>
</feature>
<evidence type="ECO:0000256" key="1">
    <source>
        <dbReference type="SAM" id="MobiDB-lite"/>
    </source>
</evidence>
<protein>
    <submittedName>
        <fullName evidence="2">Uncharacterized protein</fullName>
    </submittedName>
</protein>
<accession>A0ABD0UU96</accession>
<keyword evidence="3" id="KW-1185">Reference proteome</keyword>
<organism evidence="2 3">
    <name type="scientific">Dendrobium thyrsiflorum</name>
    <name type="common">Pinecone-like raceme dendrobium</name>
    <name type="synonym">Orchid</name>
    <dbReference type="NCBI Taxonomy" id="117978"/>
    <lineage>
        <taxon>Eukaryota</taxon>
        <taxon>Viridiplantae</taxon>
        <taxon>Streptophyta</taxon>
        <taxon>Embryophyta</taxon>
        <taxon>Tracheophyta</taxon>
        <taxon>Spermatophyta</taxon>
        <taxon>Magnoliopsida</taxon>
        <taxon>Liliopsida</taxon>
        <taxon>Asparagales</taxon>
        <taxon>Orchidaceae</taxon>
        <taxon>Epidendroideae</taxon>
        <taxon>Malaxideae</taxon>
        <taxon>Dendrobiinae</taxon>
        <taxon>Dendrobium</taxon>
    </lineage>
</organism>
<feature type="region of interest" description="Disordered" evidence="1">
    <location>
        <begin position="1"/>
        <end position="25"/>
    </location>
</feature>
<dbReference type="AlphaFoldDB" id="A0ABD0UU96"/>
<reference evidence="2 3" key="1">
    <citation type="journal article" date="2024" name="Plant Biotechnol. J.">
        <title>Dendrobium thyrsiflorum genome and its molecular insights into genes involved in important horticultural traits.</title>
        <authorList>
            <person name="Chen B."/>
            <person name="Wang J.Y."/>
            <person name="Zheng P.J."/>
            <person name="Li K.L."/>
            <person name="Liang Y.M."/>
            <person name="Chen X.F."/>
            <person name="Zhang C."/>
            <person name="Zhao X."/>
            <person name="He X."/>
            <person name="Zhang G.Q."/>
            <person name="Liu Z.J."/>
            <person name="Xu Q."/>
        </authorList>
    </citation>
    <scope>NUCLEOTIDE SEQUENCE [LARGE SCALE GENOMIC DNA]</scope>
    <source>
        <strain evidence="2">GZMU011</strain>
    </source>
</reference>
<evidence type="ECO:0000313" key="3">
    <source>
        <dbReference type="Proteomes" id="UP001552299"/>
    </source>
</evidence>
<dbReference type="EMBL" id="JANQDX010000011">
    <property type="protein sequence ID" value="KAL0916155.1"/>
    <property type="molecule type" value="Genomic_DNA"/>
</dbReference>
<dbReference type="Proteomes" id="UP001552299">
    <property type="component" value="Unassembled WGS sequence"/>
</dbReference>